<dbReference type="AlphaFoldDB" id="X1TLQ5"/>
<evidence type="ECO:0000313" key="1">
    <source>
        <dbReference type="EMBL" id="GAJ06209.1"/>
    </source>
</evidence>
<sequence length="59" mass="6417">MNIVNVIIDINTILADVEKELSAGNEFCAEQGLVKLRDLLNNQPELEAGGTLKERSSSC</sequence>
<name>X1TLQ5_9ZZZZ</name>
<gene>
    <name evidence="1" type="ORF">S12H4_48699</name>
</gene>
<reference evidence="1" key="1">
    <citation type="journal article" date="2014" name="Front. Microbiol.">
        <title>High frequency of phylogenetically diverse reductive dehalogenase-homologous genes in deep subseafloor sedimentary metagenomes.</title>
        <authorList>
            <person name="Kawai M."/>
            <person name="Futagami T."/>
            <person name="Toyoda A."/>
            <person name="Takaki Y."/>
            <person name="Nishi S."/>
            <person name="Hori S."/>
            <person name="Arai W."/>
            <person name="Tsubouchi T."/>
            <person name="Morono Y."/>
            <person name="Uchiyama I."/>
            <person name="Ito T."/>
            <person name="Fujiyama A."/>
            <person name="Inagaki F."/>
            <person name="Takami H."/>
        </authorList>
    </citation>
    <scope>NUCLEOTIDE SEQUENCE</scope>
    <source>
        <strain evidence="1">Expedition CK06-06</strain>
    </source>
</reference>
<comment type="caution">
    <text evidence="1">The sequence shown here is derived from an EMBL/GenBank/DDBJ whole genome shotgun (WGS) entry which is preliminary data.</text>
</comment>
<dbReference type="EMBL" id="BARW01030463">
    <property type="protein sequence ID" value="GAJ06209.1"/>
    <property type="molecule type" value="Genomic_DNA"/>
</dbReference>
<organism evidence="1">
    <name type="scientific">marine sediment metagenome</name>
    <dbReference type="NCBI Taxonomy" id="412755"/>
    <lineage>
        <taxon>unclassified sequences</taxon>
        <taxon>metagenomes</taxon>
        <taxon>ecological metagenomes</taxon>
    </lineage>
</organism>
<accession>X1TLQ5</accession>
<proteinExistence type="predicted"/>
<protein>
    <submittedName>
        <fullName evidence="1">Uncharacterized protein</fullName>
    </submittedName>
</protein>